<feature type="compositionally biased region" description="Acidic residues" evidence="7">
    <location>
        <begin position="522"/>
        <end position="539"/>
    </location>
</feature>
<dbReference type="SMART" id="SM00320">
    <property type="entry name" value="WD40"/>
    <property type="match status" value="3"/>
</dbReference>
<dbReference type="SUPFAM" id="SSF50978">
    <property type="entry name" value="WD40 repeat-like"/>
    <property type="match status" value="1"/>
</dbReference>
<protein>
    <recommendedName>
        <fullName evidence="10">WD40 repeat-like protein</fullName>
    </recommendedName>
</protein>
<feature type="repeat" description="WD" evidence="6">
    <location>
        <begin position="166"/>
        <end position="208"/>
    </location>
</feature>
<keyword evidence="3" id="KW-0677">Repeat</keyword>
<evidence type="ECO:0000313" key="9">
    <source>
        <dbReference type="Proteomes" id="UP000521872"/>
    </source>
</evidence>
<gene>
    <name evidence="8" type="ORF">D9613_001752</name>
</gene>
<dbReference type="InterPro" id="IPR036322">
    <property type="entry name" value="WD40_repeat_dom_sf"/>
</dbReference>
<dbReference type="InterPro" id="IPR001680">
    <property type="entry name" value="WD40_rpt"/>
</dbReference>
<evidence type="ECO:0000256" key="4">
    <source>
        <dbReference type="ARBA" id="ARBA00023015"/>
    </source>
</evidence>
<dbReference type="PANTHER" id="PTHR10253">
    <property type="entry name" value="POLYCOMB PROTEIN"/>
    <property type="match status" value="1"/>
</dbReference>
<dbReference type="AlphaFoldDB" id="A0A8H4VX41"/>
<dbReference type="PROSITE" id="PS50294">
    <property type="entry name" value="WD_REPEATS_REGION"/>
    <property type="match status" value="1"/>
</dbReference>
<name>A0A8H4VX41_9AGAR</name>
<dbReference type="PROSITE" id="PS50082">
    <property type="entry name" value="WD_REPEATS_2"/>
    <property type="match status" value="2"/>
</dbReference>
<dbReference type="Proteomes" id="UP000521872">
    <property type="component" value="Unassembled WGS sequence"/>
</dbReference>
<evidence type="ECO:0000256" key="6">
    <source>
        <dbReference type="PROSITE-ProRule" id="PRU00221"/>
    </source>
</evidence>
<accession>A0A8H4VX41</accession>
<reference evidence="8 9" key="1">
    <citation type="submission" date="2019-12" db="EMBL/GenBank/DDBJ databases">
        <authorList>
            <person name="Floudas D."/>
            <person name="Bentzer J."/>
            <person name="Ahren D."/>
            <person name="Johansson T."/>
            <person name="Persson P."/>
            <person name="Tunlid A."/>
        </authorList>
    </citation>
    <scope>NUCLEOTIDE SEQUENCE [LARGE SCALE GENOMIC DNA]</scope>
    <source>
        <strain evidence="8 9">CBS 102.39</strain>
    </source>
</reference>
<evidence type="ECO:0008006" key="10">
    <source>
        <dbReference type="Google" id="ProtNLM"/>
    </source>
</evidence>
<feature type="region of interest" description="Disordered" evidence="7">
    <location>
        <begin position="503"/>
        <end position="552"/>
    </location>
</feature>
<keyword evidence="9" id="KW-1185">Reference proteome</keyword>
<feature type="compositionally biased region" description="Basic and acidic residues" evidence="7">
    <location>
        <begin position="509"/>
        <end position="518"/>
    </location>
</feature>
<dbReference type="EMBL" id="JAACJL010000001">
    <property type="protein sequence ID" value="KAF4623535.1"/>
    <property type="molecule type" value="Genomic_DNA"/>
</dbReference>
<keyword evidence="4" id="KW-0805">Transcription regulation</keyword>
<evidence type="ECO:0000256" key="1">
    <source>
        <dbReference type="ARBA" id="ARBA00008075"/>
    </source>
</evidence>
<evidence type="ECO:0000256" key="7">
    <source>
        <dbReference type="SAM" id="MobiDB-lite"/>
    </source>
</evidence>
<dbReference type="Pfam" id="PF00400">
    <property type="entry name" value="WD40"/>
    <property type="match status" value="3"/>
</dbReference>
<comment type="caution">
    <text evidence="8">The sequence shown here is derived from an EMBL/GenBank/DDBJ whole genome shotgun (WGS) entry which is preliminary data.</text>
</comment>
<evidence type="ECO:0000256" key="2">
    <source>
        <dbReference type="ARBA" id="ARBA00022574"/>
    </source>
</evidence>
<sequence length="607" mass="68102">MSEGEGSEYSGGYSAGRELPWYKDRAASPPFKLSRRISLNSSADFQAVCPFPWDPESLKKFWFGAMHTDDNSRAWRNIITEYWDAVAVSSDHNVYILFAHQNKAPISIKFHPKLDETNAHVPLLKADKNCIAWAMQKNFLEPLLIISRGSIVYIYGLFRQGVVGQLRGHGGAITSISVHPSSPNWFATTSRDFTTRIYDLNGNAQYTKYEVEAVIPPTMKKHTIPIPNPNWPPNQRPSFAGAAHGLRLPPNEGEGTGIGRCICVLMGGKSSGHQAAVLCSAFHPALPLIATGGMDRTVKIWPIRPTYDARLKREDKPLFSSGRLHKARVHSISWLDGHDVLLTHSAPAIMRVDPNGGKNAPCFTEPGELIAWRWLGLDRFFPVGWEAHKEEHVKNLRGCSSDYQESTSFKIISIHSFEDVPDLTQYKVANLSFYRNETHEPLVLFVHPGDTSISLFNACHMAPRQPPPFPSAIKEKLREVGRSNHDDGGLSDAAQKMDLNQGVELTPEEQLREHRRQVDGLQQDDIEQEEEEELEEDSDQDRRNNRINWGQRPKIVTPGIDGWTLSTNETDAERTLTCCTMSVDGRLIAAAGTKGTLWIWKLQVQET</sequence>
<evidence type="ECO:0000256" key="3">
    <source>
        <dbReference type="ARBA" id="ARBA00022737"/>
    </source>
</evidence>
<evidence type="ECO:0000313" key="8">
    <source>
        <dbReference type="EMBL" id="KAF4623535.1"/>
    </source>
</evidence>
<keyword evidence="2 6" id="KW-0853">WD repeat</keyword>
<comment type="similarity">
    <text evidence="1">Belongs to the WD repeat ESC family.</text>
</comment>
<dbReference type="InterPro" id="IPR051243">
    <property type="entry name" value="PcG_WD-repeat"/>
</dbReference>
<dbReference type="Gene3D" id="2.130.10.10">
    <property type="entry name" value="YVTN repeat-like/Quinoprotein amine dehydrogenase"/>
    <property type="match status" value="1"/>
</dbReference>
<evidence type="ECO:0000256" key="5">
    <source>
        <dbReference type="ARBA" id="ARBA00023163"/>
    </source>
</evidence>
<proteinExistence type="inferred from homology"/>
<feature type="repeat" description="WD" evidence="6">
    <location>
        <begin position="270"/>
        <end position="304"/>
    </location>
</feature>
<keyword evidence="5" id="KW-0804">Transcription</keyword>
<dbReference type="InterPro" id="IPR015943">
    <property type="entry name" value="WD40/YVTN_repeat-like_dom_sf"/>
</dbReference>
<organism evidence="8 9">
    <name type="scientific">Agrocybe pediades</name>
    <dbReference type="NCBI Taxonomy" id="84607"/>
    <lineage>
        <taxon>Eukaryota</taxon>
        <taxon>Fungi</taxon>
        <taxon>Dikarya</taxon>
        <taxon>Basidiomycota</taxon>
        <taxon>Agaricomycotina</taxon>
        <taxon>Agaricomycetes</taxon>
        <taxon>Agaricomycetidae</taxon>
        <taxon>Agaricales</taxon>
        <taxon>Agaricineae</taxon>
        <taxon>Strophariaceae</taxon>
        <taxon>Agrocybe</taxon>
    </lineage>
</organism>